<keyword evidence="1" id="KW-0472">Membrane</keyword>
<feature type="transmembrane region" description="Helical" evidence="1">
    <location>
        <begin position="12"/>
        <end position="35"/>
    </location>
</feature>
<comment type="caution">
    <text evidence="2">The sequence shown here is derived from an EMBL/GenBank/DDBJ whole genome shotgun (WGS) entry which is preliminary data.</text>
</comment>
<name>A0AAE3FJP9_9CREN</name>
<evidence type="ECO:0000313" key="2">
    <source>
        <dbReference type="EMBL" id="MCL7344175.1"/>
    </source>
</evidence>
<evidence type="ECO:0000256" key="1">
    <source>
        <dbReference type="SAM" id="Phobius"/>
    </source>
</evidence>
<sequence>MAKVKRGLSNAFSTLILAITSIIIAILLVALSFGLSGAISSTPVVTQLGTAYISPTGDGHYELTVTFKVTGEATSSPFPLTTRTSPFTKRETSLPLYFTLTWTRLPCA</sequence>
<dbReference type="AlphaFoldDB" id="A0AAE3FJP9"/>
<keyword evidence="1" id="KW-0812">Transmembrane</keyword>
<organism evidence="2">
    <name type="scientific">Candidatus Aramenus sulfurataquae</name>
    <dbReference type="NCBI Taxonomy" id="1326980"/>
    <lineage>
        <taxon>Archaea</taxon>
        <taxon>Thermoproteota</taxon>
        <taxon>Thermoprotei</taxon>
        <taxon>Sulfolobales</taxon>
        <taxon>Sulfolobaceae</taxon>
        <taxon>Candidatus Aramenus</taxon>
    </lineage>
</organism>
<keyword evidence="1" id="KW-1133">Transmembrane helix</keyword>
<protein>
    <submittedName>
        <fullName evidence="2">Uncharacterized protein</fullName>
    </submittedName>
</protein>
<accession>A0AAE3FJP9</accession>
<gene>
    <name evidence="2" type="ORF">TQ35_006340</name>
</gene>
<dbReference type="EMBL" id="JZWS02000005">
    <property type="protein sequence ID" value="MCL7344175.1"/>
    <property type="molecule type" value="Genomic_DNA"/>
</dbReference>
<reference evidence="2" key="1">
    <citation type="submission" date="2022-05" db="EMBL/GenBank/DDBJ databases">
        <title>Metagenome Sequencing of an Archaeal-Dominated Microbial Community from a Hot Spring at the Los Azufres Geothermal Field, Mexico.</title>
        <authorList>
            <person name="Marin-Paredes R."/>
            <person name="Martinez-Romero E."/>
            <person name="Servin-Garciduenas L.E."/>
        </authorList>
    </citation>
    <scope>NUCLEOTIDE SEQUENCE</scope>
    <source>
        <strain evidence="2">AZ1-454</strain>
    </source>
</reference>
<proteinExistence type="predicted"/>